<evidence type="ECO:0000313" key="2">
    <source>
        <dbReference type="EMBL" id="SOU40736.1"/>
    </source>
</evidence>
<protein>
    <submittedName>
        <fullName evidence="2">Putative lipoprotein</fullName>
    </submittedName>
</protein>
<keyword evidence="2" id="KW-0449">Lipoprotein</keyword>
<evidence type="ECO:0000313" key="3">
    <source>
        <dbReference type="Proteomes" id="UP000238288"/>
    </source>
</evidence>
<accession>A0A2K4X8T2</accession>
<feature type="transmembrane region" description="Helical" evidence="1">
    <location>
        <begin position="14"/>
        <end position="38"/>
    </location>
</feature>
<dbReference type="Proteomes" id="UP000238288">
    <property type="component" value="Chromosome PCAR9a"/>
</dbReference>
<keyword evidence="1" id="KW-0812">Transmembrane</keyword>
<keyword evidence="1" id="KW-0472">Membrane</keyword>
<reference evidence="2 3" key="1">
    <citation type="submission" date="2017-11" db="EMBL/GenBank/DDBJ databases">
        <authorList>
            <person name="Han C.G."/>
        </authorList>
    </citation>
    <scope>NUCLEOTIDE SEQUENCE [LARGE SCALE GENOMIC DNA]</scope>
    <source>
        <strain evidence="3">ATCC 43555</strain>
    </source>
</reference>
<proteinExistence type="predicted"/>
<sequence length="146" mass="16135">MPAELGNSKQGSTLIHRFLSISAMIFLLSACTTGKLYYTKASGERVLGCDVEFVGLPSVDKFAVEYALSLCAKSSVKKGYSIDKEKEYLLTLELQIPEPKCGESWNHKSAKEQYKTGKLSKKEYGYIVAHIDLGLAVVNECSRITE</sequence>
<name>A0A2K4X8T2_PSEVC</name>
<gene>
    <name evidence="2" type="ORF">PCAR9_A21189</name>
</gene>
<evidence type="ECO:0000256" key="1">
    <source>
        <dbReference type="SAM" id="Phobius"/>
    </source>
</evidence>
<dbReference type="AlphaFoldDB" id="A0A2K4X8T2"/>
<dbReference type="EMBL" id="LT965928">
    <property type="protein sequence ID" value="SOU40736.1"/>
    <property type="molecule type" value="Genomic_DNA"/>
</dbReference>
<keyword evidence="1" id="KW-1133">Transmembrane helix</keyword>
<organism evidence="2 3">
    <name type="scientific">Pseudoalteromonas carrageenovora IAM 12662</name>
    <dbReference type="NCBI Taxonomy" id="1314868"/>
    <lineage>
        <taxon>Bacteria</taxon>
        <taxon>Pseudomonadati</taxon>
        <taxon>Pseudomonadota</taxon>
        <taxon>Gammaproteobacteria</taxon>
        <taxon>Alteromonadales</taxon>
        <taxon>Pseudoalteromonadaceae</taxon>
        <taxon>Pseudoalteromonas</taxon>
    </lineage>
</organism>